<dbReference type="GO" id="GO:0051537">
    <property type="term" value="F:2 iron, 2 sulfur cluster binding"/>
    <property type="evidence" value="ECO:0007669"/>
    <property type="project" value="InterPro"/>
</dbReference>
<organism evidence="1 2">
    <name type="scientific">Paenibacillus borealis</name>
    <dbReference type="NCBI Taxonomy" id="160799"/>
    <lineage>
        <taxon>Bacteria</taxon>
        <taxon>Bacillati</taxon>
        <taxon>Bacillota</taxon>
        <taxon>Bacilli</taxon>
        <taxon>Bacillales</taxon>
        <taxon>Paenibacillaceae</taxon>
        <taxon>Paenibacillus</taxon>
    </lineage>
</organism>
<dbReference type="RefSeq" id="WP_042210558.1">
    <property type="nucleotide sequence ID" value="NZ_CP009285.1"/>
</dbReference>
<keyword evidence="2" id="KW-1185">Reference proteome</keyword>
<evidence type="ECO:0000313" key="2">
    <source>
        <dbReference type="Proteomes" id="UP000029518"/>
    </source>
</evidence>
<proteinExistence type="predicted"/>
<sequence length="258" mass="29226">MDHYLSSASWKQIAEEYRLWLGGPPKDSIRTIALGQLHEEAACREYVSWLKDYIGAPDMQVAASMLAKRIGYLWIAPLLTAMTFHNREVSFPLDNSFLYHPASPDIKGETHFPFLAVSGLQAISPAEDREAWREEVIKEIFAVRLAPLLQTLAAIGPVPMAVLWENIMVRIAPLYSPGAEESGQDRQRMQADFAFLTRTASGKLFGARRNPFTPFTENNDKAPVAKNKRSTCCFYYRMSGEYCRKCPKIDNENESQLK</sequence>
<protein>
    <submittedName>
        <fullName evidence="1">Ferric iron reductase</fullName>
    </submittedName>
</protein>
<accession>A0A089MHZ6</accession>
<gene>
    <name evidence="1" type="ORF">PBOR_04020</name>
</gene>
<dbReference type="KEGG" id="pbd:PBOR_04020"/>
<dbReference type="OrthoDB" id="5870636at2"/>
<reference evidence="1" key="1">
    <citation type="submission" date="2014-08" db="EMBL/GenBank/DDBJ databases">
        <title>Comparative genomics of the Paenibacillus odorifer group.</title>
        <authorList>
            <person name="den Bakker H.C."/>
            <person name="Tsai Y.-C.Y.-C."/>
            <person name="Martin N."/>
            <person name="Korlach J."/>
            <person name="Wiedmann M."/>
        </authorList>
    </citation>
    <scope>NUCLEOTIDE SEQUENCE [LARGE SCALE GENOMIC DNA]</scope>
    <source>
        <strain evidence="1">DSM 13188</strain>
    </source>
</reference>
<dbReference type="HOGENOM" id="CLU_069996_1_0_9"/>
<name>A0A089MHZ6_PAEBO</name>
<dbReference type="Proteomes" id="UP000029518">
    <property type="component" value="Chromosome"/>
</dbReference>
<dbReference type="AlphaFoldDB" id="A0A089MHZ6"/>
<dbReference type="EMBL" id="CP009285">
    <property type="protein sequence ID" value="AIQ56214.1"/>
    <property type="molecule type" value="Genomic_DNA"/>
</dbReference>
<evidence type="ECO:0000313" key="1">
    <source>
        <dbReference type="EMBL" id="AIQ56214.1"/>
    </source>
</evidence>